<protein>
    <recommendedName>
        <fullName evidence="2">DUF6234 domain-containing protein</fullName>
    </recommendedName>
</protein>
<dbReference type="KEGG" id="sve:SVEN_4439"/>
<evidence type="ECO:0000313" key="3">
    <source>
        <dbReference type="EMBL" id="CCA57725.1"/>
    </source>
</evidence>
<dbReference type="EMBL" id="FR845719">
    <property type="protein sequence ID" value="CCA57725.1"/>
    <property type="molecule type" value="Genomic_DNA"/>
</dbReference>
<accession>F2RJZ1</accession>
<reference evidence="3 4" key="1">
    <citation type="journal article" date="2011" name="BMC Genomics">
        <title>Genome-wide analysis of the role of GlnR in Streptomyces venezuelae provides new insights into global nitrogen regulation in actinomycetes.</title>
        <authorList>
            <person name="Pullan S.T."/>
            <person name="Bibb M.J."/>
            <person name="Merrick M."/>
        </authorList>
    </citation>
    <scope>NUCLEOTIDE SEQUENCE [LARGE SCALE GENOMIC DNA]</scope>
    <source>
        <strain evidence="3">ATCC 10712</strain>
    </source>
</reference>
<evidence type="ECO:0000259" key="2">
    <source>
        <dbReference type="Pfam" id="PF19747"/>
    </source>
</evidence>
<gene>
    <name evidence="3" type="ordered locus">SVEN_4439</name>
</gene>
<keyword evidence="1" id="KW-0472">Membrane</keyword>
<keyword evidence="1" id="KW-0812">Transmembrane</keyword>
<dbReference type="Proteomes" id="UP000006854">
    <property type="component" value="Chromosome"/>
</dbReference>
<name>F2RJZ1_STRVP</name>
<dbReference type="AlphaFoldDB" id="F2RJZ1"/>
<evidence type="ECO:0000313" key="4">
    <source>
        <dbReference type="Proteomes" id="UP000006854"/>
    </source>
</evidence>
<evidence type="ECO:0000256" key="1">
    <source>
        <dbReference type="SAM" id="Phobius"/>
    </source>
</evidence>
<dbReference type="InterPro" id="IPR046201">
    <property type="entry name" value="DUF6234"/>
</dbReference>
<organism evidence="3 4">
    <name type="scientific">Streptomyces venezuelae (strain ATCC 10712 / CBS 650.69 / DSM 40230 / JCM 4526 / NBRC 13096 / PD 04745)</name>
    <dbReference type="NCBI Taxonomy" id="953739"/>
    <lineage>
        <taxon>Bacteria</taxon>
        <taxon>Bacillati</taxon>
        <taxon>Actinomycetota</taxon>
        <taxon>Actinomycetes</taxon>
        <taxon>Kitasatosporales</taxon>
        <taxon>Streptomycetaceae</taxon>
        <taxon>Streptomyces</taxon>
    </lineage>
</organism>
<sequence>MVTAPVARPLVTPPWPSREDNVLAEPAVPYEGSGMATTPRPRQRTVHDVLLALALLLLDVGFVLFAVFTLLFRPWGSRYDPERPGPPPMDWVPVLTFGAITAGILLLAFALWRGGWSWAPGGQFAAALLLAFLTVHGATQEWARSHPAPPPAQAPVEGRCVCTSGGGPCECPGG</sequence>
<dbReference type="HOGENOM" id="CLU_131566_0_0_11"/>
<feature type="transmembrane region" description="Helical" evidence="1">
    <location>
        <begin position="91"/>
        <end position="112"/>
    </location>
</feature>
<dbReference type="Pfam" id="PF19747">
    <property type="entry name" value="DUF6234"/>
    <property type="match status" value="1"/>
</dbReference>
<feature type="transmembrane region" description="Helical" evidence="1">
    <location>
        <begin position="49"/>
        <end position="71"/>
    </location>
</feature>
<dbReference type="PATRIC" id="fig|953739.5.peg.6942"/>
<feature type="domain" description="DUF6234" evidence="2">
    <location>
        <begin position="42"/>
        <end position="171"/>
    </location>
</feature>
<keyword evidence="1" id="KW-1133">Transmembrane helix</keyword>
<keyword evidence="4" id="KW-1185">Reference proteome</keyword>
<proteinExistence type="predicted"/>